<dbReference type="SUPFAM" id="SSF55781">
    <property type="entry name" value="GAF domain-like"/>
    <property type="match status" value="2"/>
</dbReference>
<feature type="domain" description="Histidine kinase/HSP90-like ATPase" evidence="5">
    <location>
        <begin position="393"/>
        <end position="486"/>
    </location>
</feature>
<keyword evidence="7" id="KW-1185">Reference proteome</keyword>
<dbReference type="Proteomes" id="UP000741013">
    <property type="component" value="Unassembled WGS sequence"/>
</dbReference>
<reference evidence="6 7" key="1">
    <citation type="submission" date="2021-03" db="EMBL/GenBank/DDBJ databases">
        <title>Sequencing the genomes of 1000 actinobacteria strains.</title>
        <authorList>
            <person name="Klenk H.-P."/>
        </authorList>
    </citation>
    <scope>NUCLEOTIDE SEQUENCE [LARGE SCALE GENOMIC DNA]</scope>
    <source>
        <strain evidence="6 7">DSM 45510</strain>
    </source>
</reference>
<dbReference type="CDD" id="cd16917">
    <property type="entry name" value="HATPase_UhpB-NarQ-NarX-like"/>
    <property type="match status" value="1"/>
</dbReference>
<comment type="caution">
    <text evidence="6">The sequence shown here is derived from an EMBL/GenBank/DDBJ whole genome shotgun (WGS) entry which is preliminary data.</text>
</comment>
<evidence type="ECO:0000313" key="6">
    <source>
        <dbReference type="EMBL" id="MBP2179380.1"/>
    </source>
</evidence>
<dbReference type="InterPro" id="IPR029016">
    <property type="entry name" value="GAF-like_dom_sf"/>
</dbReference>
<dbReference type="GO" id="GO:0016301">
    <property type="term" value="F:kinase activity"/>
    <property type="evidence" value="ECO:0007669"/>
    <property type="project" value="UniProtKB-KW"/>
</dbReference>
<dbReference type="Gene3D" id="1.20.5.1930">
    <property type="match status" value="1"/>
</dbReference>
<dbReference type="InterPro" id="IPR011712">
    <property type="entry name" value="Sig_transdc_His_kin_sub3_dim/P"/>
</dbReference>
<dbReference type="InterPro" id="IPR003018">
    <property type="entry name" value="GAF"/>
</dbReference>
<protein>
    <submittedName>
        <fullName evidence="6">Signal transduction histidine kinase</fullName>
    </submittedName>
</protein>
<accession>A0ABS4PJ22</accession>
<organism evidence="6 7">
    <name type="scientific">Amycolatopsis magusensis</name>
    <dbReference type="NCBI Taxonomy" id="882444"/>
    <lineage>
        <taxon>Bacteria</taxon>
        <taxon>Bacillati</taxon>
        <taxon>Actinomycetota</taxon>
        <taxon>Actinomycetes</taxon>
        <taxon>Pseudonocardiales</taxon>
        <taxon>Pseudonocardiaceae</taxon>
        <taxon>Amycolatopsis</taxon>
    </lineage>
</organism>
<name>A0ABS4PJ22_9PSEU</name>
<dbReference type="PANTHER" id="PTHR24421">
    <property type="entry name" value="NITRATE/NITRITE SENSOR PROTEIN NARX-RELATED"/>
    <property type="match status" value="1"/>
</dbReference>
<keyword evidence="3" id="KW-0902">Two-component regulatory system</keyword>
<evidence type="ECO:0000259" key="4">
    <source>
        <dbReference type="SMART" id="SM00065"/>
    </source>
</evidence>
<dbReference type="Pfam" id="PF07730">
    <property type="entry name" value="HisKA_3"/>
    <property type="match status" value="1"/>
</dbReference>
<dbReference type="Pfam" id="PF01590">
    <property type="entry name" value="GAF"/>
    <property type="match status" value="1"/>
</dbReference>
<evidence type="ECO:0000256" key="1">
    <source>
        <dbReference type="ARBA" id="ARBA00022679"/>
    </source>
</evidence>
<dbReference type="InterPro" id="IPR003594">
    <property type="entry name" value="HATPase_dom"/>
</dbReference>
<evidence type="ECO:0000259" key="5">
    <source>
        <dbReference type="SMART" id="SM00387"/>
    </source>
</evidence>
<dbReference type="InterPro" id="IPR050482">
    <property type="entry name" value="Sensor_HK_TwoCompSys"/>
</dbReference>
<sequence length="488" mass="51364">MNDHGAQHMLDAVISIAHGASVPEILDRVAGAACELTGAPEGVVRRTGAGAPDAAGELVVPIDVRGERFGEVRLRGKEFTEADADRVRMLLTAASGSIGNAALYEQAEQRERWLRASHDVTSALLAGEDPEATLRLIAERARLVAGATAGGIARPVDETGAVLSFEVVEPPGPDADRLTGLTVPAEGTATGIAFTSGEPVVVRRYGDHVTVQQSGSGRDLPPVIADLDSAVAVPLRVGGESLGVLVVAKLRDEVPFTDTEVRLALTFGAHAAVAMEFARAEQDRQRLAVLEDRDRIARDLHDLVIQRLFAIALGLESTGLLLDEPRVAGQLRRFVDDLDATITEVRNSIFALQQPAEGLRTRISQACAEAEGSLGFAPRVGFTGAVDAAVPPAVEADLFATLREALSNAARHSKATKVSVNVAVDAQGRGLRLTVVDNGIGIPAAPVRRSGLANLTARAERWQGSCAVRGGPDGGTTLDWVIRLPEVR</sequence>
<dbReference type="Gene3D" id="3.30.450.40">
    <property type="match status" value="2"/>
</dbReference>
<dbReference type="SMART" id="SM00387">
    <property type="entry name" value="HATPase_c"/>
    <property type="match status" value="1"/>
</dbReference>
<evidence type="ECO:0000313" key="7">
    <source>
        <dbReference type="Proteomes" id="UP000741013"/>
    </source>
</evidence>
<evidence type="ECO:0000256" key="2">
    <source>
        <dbReference type="ARBA" id="ARBA00022777"/>
    </source>
</evidence>
<dbReference type="EMBL" id="JAGGMS010000001">
    <property type="protein sequence ID" value="MBP2179380.1"/>
    <property type="molecule type" value="Genomic_DNA"/>
</dbReference>
<evidence type="ECO:0000256" key="3">
    <source>
        <dbReference type="ARBA" id="ARBA00023012"/>
    </source>
</evidence>
<dbReference type="SMART" id="SM00065">
    <property type="entry name" value="GAF"/>
    <property type="match status" value="1"/>
</dbReference>
<proteinExistence type="predicted"/>
<keyword evidence="2 6" id="KW-0418">Kinase</keyword>
<feature type="domain" description="GAF" evidence="4">
    <location>
        <begin position="129"/>
        <end position="285"/>
    </location>
</feature>
<keyword evidence="1" id="KW-0808">Transferase</keyword>
<dbReference type="PANTHER" id="PTHR24421:SF56">
    <property type="entry name" value="OXYGEN SENSOR HISTIDINE KINASE RESPONSE REGULATOR DOST"/>
    <property type="match status" value="1"/>
</dbReference>
<dbReference type="Pfam" id="PF02518">
    <property type="entry name" value="HATPase_c"/>
    <property type="match status" value="1"/>
</dbReference>
<gene>
    <name evidence="6" type="ORF">JOM49_000906</name>
</gene>
<dbReference type="InterPro" id="IPR036890">
    <property type="entry name" value="HATPase_C_sf"/>
</dbReference>
<dbReference type="SUPFAM" id="SSF55874">
    <property type="entry name" value="ATPase domain of HSP90 chaperone/DNA topoisomerase II/histidine kinase"/>
    <property type="match status" value="1"/>
</dbReference>
<dbReference type="Gene3D" id="3.30.565.10">
    <property type="entry name" value="Histidine kinase-like ATPase, C-terminal domain"/>
    <property type="match status" value="1"/>
</dbReference>